<evidence type="ECO:0000313" key="8">
    <source>
        <dbReference type="EMBL" id="MCB5363649.1"/>
    </source>
</evidence>
<dbReference type="Proteomes" id="UP000776983">
    <property type="component" value="Unassembled WGS sequence"/>
</dbReference>
<feature type="transmembrane region" description="Helical" evidence="6">
    <location>
        <begin position="53"/>
        <end position="72"/>
    </location>
</feature>
<feature type="transmembrane region" description="Helical" evidence="6">
    <location>
        <begin position="313"/>
        <end position="333"/>
    </location>
</feature>
<protein>
    <submittedName>
        <fullName evidence="8">MFS transporter</fullName>
    </submittedName>
</protein>
<feature type="transmembrane region" description="Helical" evidence="6">
    <location>
        <begin position="141"/>
        <end position="165"/>
    </location>
</feature>
<evidence type="ECO:0000313" key="9">
    <source>
        <dbReference type="Proteomes" id="UP000776983"/>
    </source>
</evidence>
<dbReference type="PROSITE" id="PS50850">
    <property type="entry name" value="MFS"/>
    <property type="match status" value="1"/>
</dbReference>
<dbReference type="RefSeq" id="WP_226954014.1">
    <property type="nucleotide sequence ID" value="NZ_JACDXW010000003.1"/>
</dbReference>
<dbReference type="Pfam" id="PF07690">
    <property type="entry name" value="MFS_1"/>
    <property type="match status" value="1"/>
</dbReference>
<evidence type="ECO:0000259" key="7">
    <source>
        <dbReference type="PROSITE" id="PS50850"/>
    </source>
</evidence>
<dbReference type="PANTHER" id="PTHR43124:SF3">
    <property type="entry name" value="CHLORAMPHENICOL EFFLUX PUMP RV0191"/>
    <property type="match status" value="1"/>
</dbReference>
<reference evidence="8 9" key="1">
    <citation type="submission" date="2020-07" db="EMBL/GenBank/DDBJ databases">
        <title>Pusillimonas sp. nov., isolated from poultry manure in Taiwan.</title>
        <authorList>
            <person name="Lin S.-Y."/>
            <person name="Tang Y.-S."/>
            <person name="Young C.-C."/>
        </authorList>
    </citation>
    <scope>NUCLEOTIDE SEQUENCE [LARGE SCALE GENOMIC DNA]</scope>
    <source>
        <strain evidence="8 9">CC-YST705</strain>
    </source>
</reference>
<dbReference type="InterPro" id="IPR036259">
    <property type="entry name" value="MFS_trans_sf"/>
</dbReference>
<keyword evidence="2" id="KW-1003">Cell membrane</keyword>
<dbReference type="EMBL" id="JACDXW010000003">
    <property type="protein sequence ID" value="MCB5363649.1"/>
    <property type="molecule type" value="Genomic_DNA"/>
</dbReference>
<dbReference type="PANTHER" id="PTHR43124">
    <property type="entry name" value="PURINE EFFLUX PUMP PBUE"/>
    <property type="match status" value="1"/>
</dbReference>
<keyword evidence="3 6" id="KW-0812">Transmembrane</keyword>
<comment type="subcellular location">
    <subcellularLocation>
        <location evidence="1">Cell membrane</location>
        <topology evidence="1">Multi-pass membrane protein</topology>
    </subcellularLocation>
</comment>
<keyword evidence="5 6" id="KW-0472">Membrane</keyword>
<evidence type="ECO:0000256" key="3">
    <source>
        <dbReference type="ARBA" id="ARBA00022692"/>
    </source>
</evidence>
<feature type="transmembrane region" description="Helical" evidence="6">
    <location>
        <begin position="354"/>
        <end position="373"/>
    </location>
</feature>
<organism evidence="8 9">
    <name type="scientific">Mesopusillimonas faecipullorum</name>
    <dbReference type="NCBI Taxonomy" id="2755040"/>
    <lineage>
        <taxon>Bacteria</taxon>
        <taxon>Pseudomonadati</taxon>
        <taxon>Pseudomonadota</taxon>
        <taxon>Betaproteobacteria</taxon>
        <taxon>Burkholderiales</taxon>
        <taxon>Alcaligenaceae</taxon>
        <taxon>Mesopusillimonas</taxon>
    </lineage>
</organism>
<accession>A0ABS8CCS2</accession>
<evidence type="ECO:0000256" key="5">
    <source>
        <dbReference type="ARBA" id="ARBA00023136"/>
    </source>
</evidence>
<keyword evidence="9" id="KW-1185">Reference proteome</keyword>
<evidence type="ECO:0000256" key="1">
    <source>
        <dbReference type="ARBA" id="ARBA00004651"/>
    </source>
</evidence>
<feature type="transmembrane region" description="Helical" evidence="6">
    <location>
        <begin position="108"/>
        <end position="129"/>
    </location>
</feature>
<dbReference type="Gene3D" id="1.20.1250.20">
    <property type="entry name" value="MFS general substrate transporter like domains"/>
    <property type="match status" value="1"/>
</dbReference>
<dbReference type="SUPFAM" id="SSF103473">
    <property type="entry name" value="MFS general substrate transporter"/>
    <property type="match status" value="1"/>
</dbReference>
<gene>
    <name evidence="8" type="ORF">H0484_07795</name>
</gene>
<feature type="transmembrane region" description="Helical" evidence="6">
    <location>
        <begin position="253"/>
        <end position="275"/>
    </location>
</feature>
<sequence>MKLETDVAAQPDKGVSLAYLVVLAGICSALHIWKLPPALPAIRAELDMSLVTSGFLLSLVQLAGMTLGLLTGMTAEKIGLRRSVVVGLLLLAASSVGSAAYATLTSLLLWRALEGVGFLLVVLPGPALIRQLVSPAKLSRVLGVWGCYIPVGSIIILLVGSWVLGMANWRVLWLGLAVVTVLVAAIVWRGLPADAAPSGDAKKSSFSAWSIIRLTLSSANIWMVAFMFAMYAGQWISVIGFLPTIYQLSGVSGIMAGVLTAIVAGSNAIGCLYAGRLLHHGFTPRTLVLTGYAAMMISSIVAFAFPVPVWVQFAAVLVFSTLGGLVPTTMFYLTIKLAPAPQATAASVGWMQQLSAAGQFCGPPLIAWVATVVGGWQGTWLVTVAAALLGSATMVHLSRRISKNQPSALSH</sequence>
<evidence type="ECO:0000256" key="6">
    <source>
        <dbReference type="SAM" id="Phobius"/>
    </source>
</evidence>
<dbReference type="InterPro" id="IPR011701">
    <property type="entry name" value="MFS"/>
</dbReference>
<feature type="transmembrane region" description="Helical" evidence="6">
    <location>
        <begin position="171"/>
        <end position="191"/>
    </location>
</feature>
<feature type="transmembrane region" description="Helical" evidence="6">
    <location>
        <begin position="84"/>
        <end position="102"/>
    </location>
</feature>
<feature type="domain" description="Major facilitator superfamily (MFS) profile" evidence="7">
    <location>
        <begin position="17"/>
        <end position="402"/>
    </location>
</feature>
<comment type="caution">
    <text evidence="8">The sequence shown here is derived from an EMBL/GenBank/DDBJ whole genome shotgun (WGS) entry which is preliminary data.</text>
</comment>
<name>A0ABS8CCS2_9BURK</name>
<evidence type="ECO:0000256" key="4">
    <source>
        <dbReference type="ARBA" id="ARBA00022989"/>
    </source>
</evidence>
<feature type="transmembrane region" description="Helical" evidence="6">
    <location>
        <begin position="287"/>
        <end position="307"/>
    </location>
</feature>
<feature type="transmembrane region" description="Helical" evidence="6">
    <location>
        <begin position="15"/>
        <end position="33"/>
    </location>
</feature>
<dbReference type="InterPro" id="IPR050189">
    <property type="entry name" value="MFS_Efflux_Transporters"/>
</dbReference>
<keyword evidence="4 6" id="KW-1133">Transmembrane helix</keyword>
<proteinExistence type="predicted"/>
<dbReference type="InterPro" id="IPR020846">
    <property type="entry name" value="MFS_dom"/>
</dbReference>
<feature type="transmembrane region" description="Helical" evidence="6">
    <location>
        <begin position="211"/>
        <end position="233"/>
    </location>
</feature>
<feature type="transmembrane region" description="Helical" evidence="6">
    <location>
        <begin position="379"/>
        <end position="397"/>
    </location>
</feature>
<evidence type="ECO:0000256" key="2">
    <source>
        <dbReference type="ARBA" id="ARBA00022475"/>
    </source>
</evidence>